<dbReference type="STRING" id="1121420.SAMN02746098_00599"/>
<feature type="transmembrane region" description="Helical" evidence="3">
    <location>
        <begin position="140"/>
        <end position="157"/>
    </location>
</feature>
<organism evidence="5 6">
    <name type="scientific">Desulfosporosinus lacus DSM 15449</name>
    <dbReference type="NCBI Taxonomy" id="1121420"/>
    <lineage>
        <taxon>Bacteria</taxon>
        <taxon>Bacillati</taxon>
        <taxon>Bacillota</taxon>
        <taxon>Clostridia</taxon>
        <taxon>Eubacteriales</taxon>
        <taxon>Desulfitobacteriaceae</taxon>
        <taxon>Desulfosporosinus</taxon>
    </lineage>
</organism>
<gene>
    <name evidence="5" type="ORF">SAMN02746098_00599</name>
</gene>
<feature type="domain" description="Cytochrome oxidase subunit I profile" evidence="4">
    <location>
        <begin position="203"/>
        <end position="466"/>
    </location>
</feature>
<dbReference type="OrthoDB" id="9767153at2"/>
<dbReference type="GO" id="GO:0022904">
    <property type="term" value="P:respiratory electron transport chain"/>
    <property type="evidence" value="ECO:0007669"/>
    <property type="project" value="TreeGrafter"/>
</dbReference>
<reference evidence="6" key="1">
    <citation type="submission" date="2016-11" db="EMBL/GenBank/DDBJ databases">
        <authorList>
            <person name="Varghese N."/>
            <person name="Submissions S."/>
        </authorList>
    </citation>
    <scope>NUCLEOTIDE SEQUENCE [LARGE SCALE GENOMIC DNA]</scope>
    <source>
        <strain evidence="6">DSM 15449</strain>
    </source>
</reference>
<feature type="transmembrane region" description="Helical" evidence="3">
    <location>
        <begin position="71"/>
        <end position="90"/>
    </location>
</feature>
<dbReference type="Pfam" id="PF00115">
    <property type="entry name" value="COX1"/>
    <property type="match status" value="1"/>
</dbReference>
<keyword evidence="2" id="KW-0249">Electron transport</keyword>
<accession>A0A1M5RLH4</accession>
<feature type="transmembrane region" description="Helical" evidence="3">
    <location>
        <begin position="267"/>
        <end position="288"/>
    </location>
</feature>
<dbReference type="Gene3D" id="1.20.210.10">
    <property type="entry name" value="Cytochrome c oxidase-like, subunit I domain"/>
    <property type="match status" value="1"/>
</dbReference>
<feature type="transmembrane region" description="Helical" evidence="3">
    <location>
        <begin position="347"/>
        <end position="370"/>
    </location>
</feature>
<sequence length="466" mass="52285">MKLFKRFSFRGKIDKSSARKQQFIAQKISRRYCFSAVSLFALQSVVASLGALELVIPDLPSPIPFEYGRAIHLALAVLWPLIGTMGMVYFFTTAELNREIYSPRLARWQYWLVMFFSLGVFSTLALRIGNGREYLEGIPILYVGICISLILASYNLVRTLLTDKRNITPAAATMTVGVIFLMLLLLPNTITFSNPITDEATKFWVVHLWEEMAFELTSAGFIATYFIVSGLAPRTEVEKWLYLEAVLAVVGGLYGTGHHYYWIGFPAVWLVLGSLVSLVEVIPVGMLVRMTYKGLKSTKIRSNREKLTLWLLLSSVFHHIIGASLLGLFLTVPWINLYTHGTYITSGHAHLALFGSLGFAVLAGCYYILSQGSQPTLKGYKGGVLAVILLNSGLIIMSSALLVAGFMETYFWRILGMDFMQVRFILKPYLSIRALGGAIFTLGDLLLSWRIFKAWQATRSYRQPKI</sequence>
<keyword evidence="6" id="KW-1185">Reference proteome</keyword>
<protein>
    <submittedName>
        <fullName evidence="5">Nitric oxide reductase subunit B</fullName>
    </submittedName>
</protein>
<dbReference type="GO" id="GO:0004129">
    <property type="term" value="F:cytochrome-c oxidase activity"/>
    <property type="evidence" value="ECO:0007669"/>
    <property type="project" value="InterPro"/>
</dbReference>
<dbReference type="Proteomes" id="UP000183954">
    <property type="component" value="Unassembled WGS sequence"/>
</dbReference>
<keyword evidence="3" id="KW-0472">Membrane</keyword>
<dbReference type="InterPro" id="IPR023616">
    <property type="entry name" value="Cyt_c_oxase-like_su1_dom"/>
</dbReference>
<keyword evidence="3" id="KW-1133">Transmembrane helix</keyword>
<keyword evidence="1" id="KW-0813">Transport</keyword>
<dbReference type="PANTHER" id="PTHR10422">
    <property type="entry name" value="CYTOCHROME C OXIDASE SUBUNIT 1"/>
    <property type="match status" value="1"/>
</dbReference>
<feature type="transmembrane region" description="Helical" evidence="3">
    <location>
        <begin position="432"/>
        <end position="452"/>
    </location>
</feature>
<dbReference type="InterPro" id="IPR036927">
    <property type="entry name" value="Cyt_c_oxase-like_su1_sf"/>
</dbReference>
<feature type="transmembrane region" description="Helical" evidence="3">
    <location>
        <begin position="110"/>
        <end position="128"/>
    </location>
</feature>
<evidence type="ECO:0000259" key="4">
    <source>
        <dbReference type="PROSITE" id="PS50855"/>
    </source>
</evidence>
<dbReference type="RefSeq" id="WP_073027739.1">
    <property type="nucleotide sequence ID" value="NZ_FQXJ01000003.1"/>
</dbReference>
<dbReference type="GO" id="GO:0016020">
    <property type="term" value="C:membrane"/>
    <property type="evidence" value="ECO:0007669"/>
    <property type="project" value="InterPro"/>
</dbReference>
<dbReference type="GO" id="GO:0009060">
    <property type="term" value="P:aerobic respiration"/>
    <property type="evidence" value="ECO:0007669"/>
    <property type="project" value="InterPro"/>
</dbReference>
<feature type="transmembrane region" description="Helical" evidence="3">
    <location>
        <begin position="240"/>
        <end position="261"/>
    </location>
</feature>
<feature type="transmembrane region" description="Helical" evidence="3">
    <location>
        <begin position="169"/>
        <end position="192"/>
    </location>
</feature>
<name>A0A1M5RLH4_9FIRM</name>
<keyword evidence="1" id="KW-0679">Respiratory chain</keyword>
<evidence type="ECO:0000256" key="1">
    <source>
        <dbReference type="ARBA" id="ARBA00022660"/>
    </source>
</evidence>
<dbReference type="InterPro" id="IPR000883">
    <property type="entry name" value="Cyt_C_Oxase_1"/>
</dbReference>
<dbReference type="SUPFAM" id="SSF81442">
    <property type="entry name" value="Cytochrome c oxidase subunit I-like"/>
    <property type="match status" value="1"/>
</dbReference>
<dbReference type="EMBL" id="FQXJ01000003">
    <property type="protein sequence ID" value="SHH27172.1"/>
    <property type="molecule type" value="Genomic_DNA"/>
</dbReference>
<dbReference type="PANTHER" id="PTHR10422:SF43">
    <property type="entry name" value="NITRIC OXIDE REDUCTASE SUBUNIT B"/>
    <property type="match status" value="1"/>
</dbReference>
<dbReference type="PROSITE" id="PS50855">
    <property type="entry name" value="COX1"/>
    <property type="match status" value="1"/>
</dbReference>
<dbReference type="AlphaFoldDB" id="A0A1M5RLH4"/>
<keyword evidence="3" id="KW-0812">Transmembrane</keyword>
<dbReference type="GO" id="GO:0020037">
    <property type="term" value="F:heme binding"/>
    <property type="evidence" value="ECO:0007669"/>
    <property type="project" value="InterPro"/>
</dbReference>
<feature type="transmembrane region" description="Helical" evidence="3">
    <location>
        <begin position="382"/>
        <end position="412"/>
    </location>
</feature>
<evidence type="ECO:0000256" key="3">
    <source>
        <dbReference type="SAM" id="Phobius"/>
    </source>
</evidence>
<dbReference type="GO" id="GO:0015990">
    <property type="term" value="P:electron transport coupled proton transport"/>
    <property type="evidence" value="ECO:0007669"/>
    <property type="project" value="TreeGrafter"/>
</dbReference>
<feature type="transmembrane region" description="Helical" evidence="3">
    <location>
        <begin position="309"/>
        <end position="335"/>
    </location>
</feature>
<feature type="transmembrane region" description="Helical" evidence="3">
    <location>
        <begin position="212"/>
        <end position="228"/>
    </location>
</feature>
<proteinExistence type="predicted"/>
<evidence type="ECO:0000313" key="6">
    <source>
        <dbReference type="Proteomes" id="UP000183954"/>
    </source>
</evidence>
<evidence type="ECO:0000313" key="5">
    <source>
        <dbReference type="EMBL" id="SHH27172.1"/>
    </source>
</evidence>
<evidence type="ECO:0000256" key="2">
    <source>
        <dbReference type="ARBA" id="ARBA00022982"/>
    </source>
</evidence>